<comment type="caution">
    <text evidence="1">The sequence shown here is derived from an EMBL/GenBank/DDBJ whole genome shotgun (WGS) entry which is preliminary data.</text>
</comment>
<dbReference type="RefSeq" id="WP_340356684.1">
    <property type="nucleotide sequence ID" value="NZ_JBBKZU010000003.1"/>
</dbReference>
<protein>
    <recommendedName>
        <fullName evidence="3">DUF4365 domain-containing protein</fullName>
    </recommendedName>
</protein>
<proteinExistence type="predicted"/>
<organism evidence="1 2">
    <name type="scientific">Variovorax ureilyticus</name>
    <dbReference type="NCBI Taxonomy" id="1836198"/>
    <lineage>
        <taxon>Bacteria</taxon>
        <taxon>Pseudomonadati</taxon>
        <taxon>Pseudomonadota</taxon>
        <taxon>Betaproteobacteria</taxon>
        <taxon>Burkholderiales</taxon>
        <taxon>Comamonadaceae</taxon>
        <taxon>Variovorax</taxon>
    </lineage>
</organism>
<evidence type="ECO:0000313" key="1">
    <source>
        <dbReference type="EMBL" id="MEJ8811400.1"/>
    </source>
</evidence>
<dbReference type="Proteomes" id="UP001365846">
    <property type="component" value="Unassembled WGS sequence"/>
</dbReference>
<reference evidence="1 2" key="1">
    <citation type="submission" date="2024-03" db="EMBL/GenBank/DDBJ databases">
        <title>Novel species of the genus Variovorax.</title>
        <authorList>
            <person name="Liu Q."/>
            <person name="Xin Y.-H."/>
        </authorList>
    </citation>
    <scope>NUCLEOTIDE SEQUENCE [LARGE SCALE GENOMIC DNA]</scope>
    <source>
        <strain evidence="1 2">KACC 18899</strain>
    </source>
</reference>
<evidence type="ECO:0008006" key="3">
    <source>
        <dbReference type="Google" id="ProtNLM"/>
    </source>
</evidence>
<dbReference type="EMBL" id="JBBKZU010000003">
    <property type="protein sequence ID" value="MEJ8811400.1"/>
    <property type="molecule type" value="Genomic_DNA"/>
</dbReference>
<keyword evidence="2" id="KW-1185">Reference proteome</keyword>
<gene>
    <name evidence="1" type="ORF">WKW77_10015</name>
</gene>
<sequence length="150" mass="17437">MHDIPEAEARALLANVLFAHDCPDWSVWKVQPGTSQIDMGLVDAAGIGARMQVSLKFHRGPKTNLTHYLFTVYRQEPQGLQRVYQLEVRQWPKPVKSEHMRPHEHWGDKRIQGEQSWASWSYEQVLAYFCEQTRIKFEPVPGHPEAFSLK</sequence>
<accession>A0ABU8VEH9</accession>
<name>A0ABU8VEH9_9BURK</name>
<evidence type="ECO:0000313" key="2">
    <source>
        <dbReference type="Proteomes" id="UP001365846"/>
    </source>
</evidence>